<evidence type="ECO:0000313" key="3">
    <source>
        <dbReference type="Proteomes" id="UP000533429"/>
    </source>
</evidence>
<protein>
    <submittedName>
        <fullName evidence="2">Uncharacterized protein</fullName>
    </submittedName>
</protein>
<gene>
    <name evidence="2" type="ORF">HWA77_19470</name>
</gene>
<feature type="transmembrane region" description="Helical" evidence="1">
    <location>
        <begin position="6"/>
        <end position="27"/>
    </location>
</feature>
<accession>A0A850R0P2</accession>
<comment type="caution">
    <text evidence="2">The sequence shown here is derived from an EMBL/GenBank/DDBJ whole genome shotgun (WGS) entry which is preliminary data.</text>
</comment>
<dbReference type="AlphaFoldDB" id="A0A850R0P2"/>
<proteinExistence type="predicted"/>
<keyword evidence="1" id="KW-0812">Transmembrane</keyword>
<evidence type="ECO:0000256" key="1">
    <source>
        <dbReference type="SAM" id="Phobius"/>
    </source>
</evidence>
<evidence type="ECO:0000313" key="2">
    <source>
        <dbReference type="EMBL" id="NVP02400.1"/>
    </source>
</evidence>
<keyword evidence="1" id="KW-1133">Transmembrane helix</keyword>
<sequence length="170" mass="19470">MDWLELKPSEIIAICAVIVSVISLVVANKTLKAQRTHNKLSLRPIVHISKGDYEDKIFVKVKNYGLGPLIIKSCEINKFGQQYDTLVESLGDKASEIVWDTFAANIDGRVLAPQNEFILIEATFEDDFDDRIKKEIRRSLASTTITVQYTCVYGETYPEERERLSWFSRH</sequence>
<keyword evidence="1" id="KW-0472">Membrane</keyword>
<name>A0A850R0P2_PHODD</name>
<dbReference type="Proteomes" id="UP000533429">
    <property type="component" value="Unassembled WGS sequence"/>
</dbReference>
<reference evidence="2 3" key="1">
    <citation type="submission" date="2020-06" db="EMBL/GenBank/DDBJ databases">
        <title>Photobacterium damselae subsp. damselae comparative genomics.</title>
        <authorList>
            <person name="Osorio C.R."/>
        </authorList>
    </citation>
    <scope>NUCLEOTIDE SEQUENCE [LARGE SCALE GENOMIC DNA]</scope>
    <source>
        <strain evidence="2 3">TW250/03</strain>
    </source>
</reference>
<organism evidence="2 3">
    <name type="scientific">Photobacterium damselae subsp. damselae</name>
    <name type="common">Listonella damsela</name>
    <dbReference type="NCBI Taxonomy" id="85581"/>
    <lineage>
        <taxon>Bacteria</taxon>
        <taxon>Pseudomonadati</taxon>
        <taxon>Pseudomonadota</taxon>
        <taxon>Gammaproteobacteria</taxon>
        <taxon>Vibrionales</taxon>
        <taxon>Vibrionaceae</taxon>
        <taxon>Photobacterium</taxon>
    </lineage>
</organism>
<dbReference type="EMBL" id="JABXOR010001234">
    <property type="protein sequence ID" value="NVP02400.1"/>
    <property type="molecule type" value="Genomic_DNA"/>
</dbReference>